<feature type="compositionally biased region" description="Polar residues" evidence="2">
    <location>
        <begin position="1"/>
        <end position="10"/>
    </location>
</feature>
<name>A0AAW0NGR2_9GOBI</name>
<dbReference type="GO" id="GO:0005737">
    <property type="term" value="C:cytoplasm"/>
    <property type="evidence" value="ECO:0007669"/>
    <property type="project" value="TreeGrafter"/>
</dbReference>
<dbReference type="PANTHER" id="PTHR14388:SF5">
    <property type="entry name" value="SH2 DOMAIN-CONTAINING PROTEIN 4A"/>
    <property type="match status" value="1"/>
</dbReference>
<proteinExistence type="predicted"/>
<dbReference type="Proteomes" id="UP001460270">
    <property type="component" value="Unassembled WGS sequence"/>
</dbReference>
<feature type="compositionally biased region" description="Basic and acidic residues" evidence="2">
    <location>
        <begin position="206"/>
        <end position="219"/>
    </location>
</feature>
<dbReference type="AlphaFoldDB" id="A0AAW0NGR2"/>
<dbReference type="EMBL" id="JBBPFD010000014">
    <property type="protein sequence ID" value="KAK7899460.1"/>
    <property type="molecule type" value="Genomic_DNA"/>
</dbReference>
<reference evidence="4" key="1">
    <citation type="submission" date="2024-04" db="EMBL/GenBank/DDBJ databases">
        <title>Salinicola lusitanus LLJ914,a marine bacterium isolated from the Okinawa Trough.</title>
        <authorList>
            <person name="Li J."/>
        </authorList>
    </citation>
    <scope>NUCLEOTIDE SEQUENCE [LARGE SCALE GENOMIC DNA]</scope>
</reference>
<sequence>MSCSQLNLTTKAERPAGEGASGTGNPTLRRTKAFGRSEILVTSAADRDKMLAKILEDMWVDPDVLEALSEEQKRVLFLKMREEQVRRWRVREEEEQRNGVDRCTRIKTVLIFDTTPGHVRRRLLFVFAIFLPRVQFNSPSPGLRHSARECPVSSPESSEEDMDLKETDSSDSDSGSSSEPLTDWTPALYRPHPRLPHSETNQGGHGDLRDQREEVKQETDLLPVEKPPSCRGRVAELRKAFTSEKPSPCSKPPIPTKPLHLQRPTAACIH</sequence>
<organism evidence="3 4">
    <name type="scientific">Mugilogobius chulae</name>
    <name type="common">yellowstripe goby</name>
    <dbReference type="NCBI Taxonomy" id="88201"/>
    <lineage>
        <taxon>Eukaryota</taxon>
        <taxon>Metazoa</taxon>
        <taxon>Chordata</taxon>
        <taxon>Craniata</taxon>
        <taxon>Vertebrata</taxon>
        <taxon>Euteleostomi</taxon>
        <taxon>Actinopterygii</taxon>
        <taxon>Neopterygii</taxon>
        <taxon>Teleostei</taxon>
        <taxon>Neoteleostei</taxon>
        <taxon>Acanthomorphata</taxon>
        <taxon>Gobiaria</taxon>
        <taxon>Gobiiformes</taxon>
        <taxon>Gobioidei</taxon>
        <taxon>Gobiidae</taxon>
        <taxon>Gobionellinae</taxon>
        <taxon>Mugilogobius</taxon>
    </lineage>
</organism>
<keyword evidence="4" id="KW-1185">Reference proteome</keyword>
<accession>A0AAW0NGR2</accession>
<feature type="region of interest" description="Disordered" evidence="2">
    <location>
        <begin position="1"/>
        <end position="29"/>
    </location>
</feature>
<evidence type="ECO:0000313" key="4">
    <source>
        <dbReference type="Proteomes" id="UP001460270"/>
    </source>
</evidence>
<comment type="caution">
    <text evidence="3">The sequence shown here is derived from an EMBL/GenBank/DDBJ whole genome shotgun (WGS) entry which is preliminary data.</text>
</comment>
<gene>
    <name evidence="3" type="ORF">WMY93_020313</name>
</gene>
<feature type="compositionally biased region" description="Basic and acidic residues" evidence="2">
    <location>
        <begin position="233"/>
        <end position="242"/>
    </location>
</feature>
<keyword evidence="1" id="KW-0727">SH2 domain</keyword>
<protein>
    <recommendedName>
        <fullName evidence="5">SH2 domain containing 4A</fullName>
    </recommendedName>
</protein>
<feature type="region of interest" description="Disordered" evidence="2">
    <location>
        <begin position="140"/>
        <end position="270"/>
    </location>
</feature>
<evidence type="ECO:0000256" key="1">
    <source>
        <dbReference type="ARBA" id="ARBA00022999"/>
    </source>
</evidence>
<evidence type="ECO:0000313" key="3">
    <source>
        <dbReference type="EMBL" id="KAK7899460.1"/>
    </source>
</evidence>
<dbReference type="PANTHER" id="PTHR14388">
    <property type="entry name" value="T CELL-SPECIFIC ADAPTER PROTEIN TSAD"/>
    <property type="match status" value="1"/>
</dbReference>
<evidence type="ECO:0008006" key="5">
    <source>
        <dbReference type="Google" id="ProtNLM"/>
    </source>
</evidence>
<evidence type="ECO:0000256" key="2">
    <source>
        <dbReference type="SAM" id="MobiDB-lite"/>
    </source>
</evidence>